<dbReference type="GeneID" id="87875005"/>
<proteinExistence type="predicted"/>
<accession>A0AAJ0MQP2</accession>
<dbReference type="RefSeq" id="XP_062692266.1">
    <property type="nucleotide sequence ID" value="XM_062837383.1"/>
</dbReference>
<evidence type="ECO:0000313" key="2">
    <source>
        <dbReference type="EMBL" id="KAK3491083.1"/>
    </source>
</evidence>
<feature type="transmembrane region" description="Helical" evidence="1">
    <location>
        <begin position="12"/>
        <end position="32"/>
    </location>
</feature>
<name>A0AAJ0MQP2_9PEZI</name>
<protein>
    <recommendedName>
        <fullName evidence="4">Transmembrane protein</fullName>
    </recommendedName>
</protein>
<reference evidence="2 3" key="1">
    <citation type="journal article" date="2023" name="Mol. Phylogenet. Evol.">
        <title>Genome-scale phylogeny and comparative genomics of the fungal order Sordariales.</title>
        <authorList>
            <person name="Hensen N."/>
            <person name="Bonometti L."/>
            <person name="Westerberg I."/>
            <person name="Brannstrom I.O."/>
            <person name="Guillou S."/>
            <person name="Cros-Aarteil S."/>
            <person name="Calhoun S."/>
            <person name="Haridas S."/>
            <person name="Kuo A."/>
            <person name="Mondo S."/>
            <person name="Pangilinan J."/>
            <person name="Riley R."/>
            <person name="LaButti K."/>
            <person name="Andreopoulos B."/>
            <person name="Lipzen A."/>
            <person name="Chen C."/>
            <person name="Yan M."/>
            <person name="Daum C."/>
            <person name="Ng V."/>
            <person name="Clum A."/>
            <person name="Steindorff A."/>
            <person name="Ohm R.A."/>
            <person name="Martin F."/>
            <person name="Silar P."/>
            <person name="Natvig D.O."/>
            <person name="Lalanne C."/>
            <person name="Gautier V."/>
            <person name="Ament-Velasquez S.L."/>
            <person name="Kruys A."/>
            <person name="Hutchinson M.I."/>
            <person name="Powell A.J."/>
            <person name="Barry K."/>
            <person name="Miller A.N."/>
            <person name="Grigoriev I.V."/>
            <person name="Debuchy R."/>
            <person name="Gladieux P."/>
            <person name="Hiltunen Thoren M."/>
            <person name="Johannesson H."/>
        </authorList>
    </citation>
    <scope>NUCLEOTIDE SEQUENCE [LARGE SCALE GENOMIC DNA]</scope>
    <source>
        <strain evidence="2 3">FGSC 10403</strain>
    </source>
</reference>
<evidence type="ECO:0000313" key="3">
    <source>
        <dbReference type="Proteomes" id="UP001285908"/>
    </source>
</evidence>
<keyword evidence="1" id="KW-1133">Transmembrane helix</keyword>
<dbReference type="Proteomes" id="UP001285908">
    <property type="component" value="Unassembled WGS sequence"/>
</dbReference>
<evidence type="ECO:0000256" key="1">
    <source>
        <dbReference type="SAM" id="Phobius"/>
    </source>
</evidence>
<sequence>MVRPAFTYPISNHFFLHIHIVFFSNHLFILSIWGWRRLRPAIVVFIFFLLGISEKKTRKRISYLVCFEARLGYDIVMSLCYDNFLILCGHLFLTAGSVMKNWEVWKKGLEKESQ</sequence>
<keyword evidence="1" id="KW-0472">Membrane</keyword>
<keyword evidence="1" id="KW-0812">Transmembrane</keyword>
<feature type="transmembrane region" description="Helical" evidence="1">
    <location>
        <begin position="38"/>
        <end position="53"/>
    </location>
</feature>
<organism evidence="2 3">
    <name type="scientific">Neurospora hispaniola</name>
    <dbReference type="NCBI Taxonomy" id="588809"/>
    <lineage>
        <taxon>Eukaryota</taxon>
        <taxon>Fungi</taxon>
        <taxon>Dikarya</taxon>
        <taxon>Ascomycota</taxon>
        <taxon>Pezizomycotina</taxon>
        <taxon>Sordariomycetes</taxon>
        <taxon>Sordariomycetidae</taxon>
        <taxon>Sordariales</taxon>
        <taxon>Sordariaceae</taxon>
        <taxon>Neurospora</taxon>
    </lineage>
</organism>
<gene>
    <name evidence="2" type="ORF">B0T23DRAFT_383127</name>
</gene>
<dbReference type="EMBL" id="JAULSX010000005">
    <property type="protein sequence ID" value="KAK3491083.1"/>
    <property type="molecule type" value="Genomic_DNA"/>
</dbReference>
<comment type="caution">
    <text evidence="2">The sequence shown here is derived from an EMBL/GenBank/DDBJ whole genome shotgun (WGS) entry which is preliminary data.</text>
</comment>
<dbReference type="AlphaFoldDB" id="A0AAJ0MQP2"/>
<evidence type="ECO:0008006" key="4">
    <source>
        <dbReference type="Google" id="ProtNLM"/>
    </source>
</evidence>
<keyword evidence="3" id="KW-1185">Reference proteome</keyword>